<organism evidence="9 10">
    <name type="scientific">Paenibacillus aquistagni</name>
    <dbReference type="NCBI Taxonomy" id="1852522"/>
    <lineage>
        <taxon>Bacteria</taxon>
        <taxon>Bacillati</taxon>
        <taxon>Bacillota</taxon>
        <taxon>Bacilli</taxon>
        <taxon>Bacillales</taxon>
        <taxon>Paenibacillaceae</taxon>
        <taxon>Paenibacillus</taxon>
    </lineage>
</organism>
<dbReference type="GO" id="GO:0015109">
    <property type="term" value="F:chromate transmembrane transporter activity"/>
    <property type="evidence" value="ECO:0007669"/>
    <property type="project" value="InterPro"/>
</dbReference>
<accession>A0A1X7LCS9</accession>
<keyword evidence="10" id="KW-1185">Reference proteome</keyword>
<evidence type="ECO:0000256" key="3">
    <source>
        <dbReference type="ARBA" id="ARBA00022475"/>
    </source>
</evidence>
<evidence type="ECO:0000256" key="1">
    <source>
        <dbReference type="ARBA" id="ARBA00004651"/>
    </source>
</evidence>
<evidence type="ECO:0000256" key="5">
    <source>
        <dbReference type="ARBA" id="ARBA00022989"/>
    </source>
</evidence>
<comment type="similarity">
    <text evidence="2">Belongs to the chromate ion transporter (CHR) (TC 2.A.51) family.</text>
</comment>
<proteinExistence type="inferred from homology"/>
<protein>
    <submittedName>
        <fullName evidence="9">Chromate transporter</fullName>
    </submittedName>
</protein>
<dbReference type="EMBL" id="FXAZ01000004">
    <property type="protein sequence ID" value="SMG51651.1"/>
    <property type="molecule type" value="Genomic_DNA"/>
</dbReference>
<sequence>MHPSSPETSKLKLCAQLFMTFTKIAPTTFGGGYAILPVLDREVVEHWHWLEETEMNEITALAGAAPGGIGVNAAGLIGYRIAGLPGLIASIIGISLPTIIIMLVICLGISKYSSHPLVHAALSGIKPAVIALIAFAAIRMGRRTLKDLFSWTAMSVCALLLLFTPIHPVLVLVLGTIAGLVMEWMRMRSTSPPKSHRHKHKYQQTSHHS</sequence>
<dbReference type="AlphaFoldDB" id="A0A1X7LCS9"/>
<evidence type="ECO:0000256" key="6">
    <source>
        <dbReference type="ARBA" id="ARBA00023136"/>
    </source>
</evidence>
<evidence type="ECO:0000256" key="7">
    <source>
        <dbReference type="SAM" id="MobiDB-lite"/>
    </source>
</evidence>
<feature type="transmembrane region" description="Helical" evidence="8">
    <location>
        <begin position="169"/>
        <end position="187"/>
    </location>
</feature>
<dbReference type="Pfam" id="PF02417">
    <property type="entry name" value="Chromate_transp"/>
    <property type="match status" value="1"/>
</dbReference>
<dbReference type="PANTHER" id="PTHR43663:SF1">
    <property type="entry name" value="CHROMATE TRANSPORTER"/>
    <property type="match status" value="1"/>
</dbReference>
<dbReference type="InterPro" id="IPR003370">
    <property type="entry name" value="Chromate_transpt"/>
</dbReference>
<evidence type="ECO:0000313" key="9">
    <source>
        <dbReference type="EMBL" id="SMG51651.1"/>
    </source>
</evidence>
<dbReference type="GO" id="GO:0005886">
    <property type="term" value="C:plasma membrane"/>
    <property type="evidence" value="ECO:0007669"/>
    <property type="project" value="UniProtKB-SubCell"/>
</dbReference>
<evidence type="ECO:0000256" key="4">
    <source>
        <dbReference type="ARBA" id="ARBA00022692"/>
    </source>
</evidence>
<dbReference type="Proteomes" id="UP000193834">
    <property type="component" value="Unassembled WGS sequence"/>
</dbReference>
<evidence type="ECO:0000313" key="10">
    <source>
        <dbReference type="Proteomes" id="UP000193834"/>
    </source>
</evidence>
<reference evidence="9 10" key="1">
    <citation type="submission" date="2017-04" db="EMBL/GenBank/DDBJ databases">
        <authorList>
            <person name="Afonso C.L."/>
            <person name="Miller P.J."/>
            <person name="Scott M.A."/>
            <person name="Spackman E."/>
            <person name="Goraichik I."/>
            <person name="Dimitrov K.M."/>
            <person name="Suarez D.L."/>
            <person name="Swayne D.E."/>
        </authorList>
    </citation>
    <scope>NUCLEOTIDE SEQUENCE [LARGE SCALE GENOMIC DNA]</scope>
    <source>
        <strain evidence="9 10">11</strain>
    </source>
</reference>
<keyword evidence="6 8" id="KW-0472">Membrane</keyword>
<dbReference type="RefSeq" id="WP_244903433.1">
    <property type="nucleotide sequence ID" value="NZ_FXAZ01000004.1"/>
</dbReference>
<keyword evidence="3" id="KW-1003">Cell membrane</keyword>
<dbReference type="InterPro" id="IPR052518">
    <property type="entry name" value="CHR_Transporter"/>
</dbReference>
<feature type="region of interest" description="Disordered" evidence="7">
    <location>
        <begin position="190"/>
        <end position="209"/>
    </location>
</feature>
<comment type="subcellular location">
    <subcellularLocation>
        <location evidence="1">Cell membrane</location>
        <topology evidence="1">Multi-pass membrane protein</topology>
    </subcellularLocation>
</comment>
<feature type="compositionally biased region" description="Basic residues" evidence="7">
    <location>
        <begin position="194"/>
        <end position="209"/>
    </location>
</feature>
<dbReference type="PANTHER" id="PTHR43663">
    <property type="entry name" value="CHROMATE TRANSPORT PROTEIN-RELATED"/>
    <property type="match status" value="1"/>
</dbReference>
<gene>
    <name evidence="9" type="ORF">SAMN06295960_3277</name>
</gene>
<keyword evidence="4 8" id="KW-0812">Transmembrane</keyword>
<feature type="transmembrane region" description="Helical" evidence="8">
    <location>
        <begin position="58"/>
        <end position="79"/>
    </location>
</feature>
<dbReference type="STRING" id="1852522.SAMN06295960_3277"/>
<feature type="transmembrane region" description="Helical" evidence="8">
    <location>
        <begin position="86"/>
        <end position="110"/>
    </location>
</feature>
<evidence type="ECO:0000256" key="2">
    <source>
        <dbReference type="ARBA" id="ARBA00005262"/>
    </source>
</evidence>
<keyword evidence="5 8" id="KW-1133">Transmembrane helix</keyword>
<evidence type="ECO:0000256" key="8">
    <source>
        <dbReference type="SAM" id="Phobius"/>
    </source>
</evidence>
<name>A0A1X7LCS9_9BACL</name>
<feature type="transmembrane region" description="Helical" evidence="8">
    <location>
        <begin position="116"/>
        <end position="138"/>
    </location>
</feature>